<dbReference type="Gene3D" id="2.60.120.1440">
    <property type="match status" value="1"/>
</dbReference>
<dbReference type="PIRSF" id="PIRSF018266">
    <property type="entry name" value="FecR"/>
    <property type="match status" value="1"/>
</dbReference>
<accession>A0ABR7TGA7</accession>
<evidence type="ECO:0000256" key="1">
    <source>
        <dbReference type="SAM" id="Phobius"/>
    </source>
</evidence>
<dbReference type="PANTHER" id="PTHR30273:SF2">
    <property type="entry name" value="PROTEIN FECR"/>
    <property type="match status" value="1"/>
</dbReference>
<dbReference type="InterPro" id="IPR006860">
    <property type="entry name" value="FecR"/>
</dbReference>
<keyword evidence="5" id="KW-1185">Reference proteome</keyword>
<dbReference type="RefSeq" id="WP_188086590.1">
    <property type="nucleotide sequence ID" value="NZ_JACVFC010000001.1"/>
</dbReference>
<reference evidence="4 5" key="1">
    <citation type="submission" date="2020-09" db="EMBL/GenBank/DDBJ databases">
        <title>Genome sequences of type strains of Chitinophaga qingshengii and Chitinophaga varians.</title>
        <authorList>
            <person name="Kittiwongwattana C."/>
        </authorList>
    </citation>
    <scope>NUCLEOTIDE SEQUENCE [LARGE SCALE GENOMIC DNA]</scope>
    <source>
        <strain evidence="4 5">JCM 30026</strain>
    </source>
</reference>
<evidence type="ECO:0000259" key="3">
    <source>
        <dbReference type="Pfam" id="PF16344"/>
    </source>
</evidence>
<evidence type="ECO:0000259" key="2">
    <source>
        <dbReference type="Pfam" id="PF04773"/>
    </source>
</evidence>
<proteinExistence type="predicted"/>
<gene>
    <name evidence="4" type="ORF">ICL07_03695</name>
</gene>
<evidence type="ECO:0000313" key="5">
    <source>
        <dbReference type="Proteomes" id="UP000659124"/>
    </source>
</evidence>
<dbReference type="InterPro" id="IPR032508">
    <property type="entry name" value="FecR_C"/>
</dbReference>
<evidence type="ECO:0000313" key="4">
    <source>
        <dbReference type="EMBL" id="MBC9929462.1"/>
    </source>
</evidence>
<feature type="domain" description="Protein FecR C-terminal" evidence="3">
    <location>
        <begin position="317"/>
        <end position="383"/>
    </location>
</feature>
<sequence>MEAKEYYRFLLQRYHAGIATAAEEEELFAELGKQSDDAEWVALLNELHAHTPADPQYNPAQYEPVVQYILRQQEQGRVRPMRRMRQWAAAAAVLILAAAGSYRLLHNRKPAPAATVAVAADVQPGKNGAILTLANGQQVVLDNRDDGLISSAQGATVILKNGQVEYQASGSGDPVSNTLHTPRGRKFRMQLPDGTLVWLNAASSLTFPTAFTGAERKVELTGEAYFEVTKGKAPFVVTLGKQASVTVLGTHFNISSYSDDPGITTTLLQGAVKVNMAEHASVLKPGQQLLFEKAAGTVTLDKQADTSAVMAWKNGVLNFQDKKLTTVMAIIARWYDIEVTYTSTPPDITFVGEIGSDVNLSSVLTFLKESGVAFQLKNRELIIGKL</sequence>
<keyword evidence="1" id="KW-1133">Transmembrane helix</keyword>
<dbReference type="PANTHER" id="PTHR30273">
    <property type="entry name" value="PERIPLASMIC SIGNAL SENSOR AND SIGMA FACTOR ACTIVATOR FECR-RELATED"/>
    <property type="match status" value="1"/>
</dbReference>
<dbReference type="Proteomes" id="UP000659124">
    <property type="component" value="Unassembled WGS sequence"/>
</dbReference>
<feature type="domain" description="FecR protein" evidence="2">
    <location>
        <begin position="178"/>
        <end position="273"/>
    </location>
</feature>
<feature type="transmembrane region" description="Helical" evidence="1">
    <location>
        <begin position="87"/>
        <end position="105"/>
    </location>
</feature>
<name>A0ABR7TGA7_9BACT</name>
<dbReference type="InterPro" id="IPR012373">
    <property type="entry name" value="Ferrdict_sens_TM"/>
</dbReference>
<comment type="caution">
    <text evidence="4">The sequence shown here is derived from an EMBL/GenBank/DDBJ whole genome shotgun (WGS) entry which is preliminary data.</text>
</comment>
<dbReference type="EMBL" id="JACVFC010000001">
    <property type="protein sequence ID" value="MBC9929462.1"/>
    <property type="molecule type" value="Genomic_DNA"/>
</dbReference>
<organism evidence="4 5">
    <name type="scientific">Chitinophaga qingshengii</name>
    <dbReference type="NCBI Taxonomy" id="1569794"/>
    <lineage>
        <taxon>Bacteria</taxon>
        <taxon>Pseudomonadati</taxon>
        <taxon>Bacteroidota</taxon>
        <taxon>Chitinophagia</taxon>
        <taxon>Chitinophagales</taxon>
        <taxon>Chitinophagaceae</taxon>
        <taxon>Chitinophaga</taxon>
    </lineage>
</organism>
<dbReference type="Pfam" id="PF16344">
    <property type="entry name" value="FecR_C"/>
    <property type="match status" value="1"/>
</dbReference>
<dbReference type="Gene3D" id="3.55.50.30">
    <property type="match status" value="1"/>
</dbReference>
<dbReference type="Pfam" id="PF04773">
    <property type="entry name" value="FecR"/>
    <property type="match status" value="1"/>
</dbReference>
<keyword evidence="1" id="KW-0472">Membrane</keyword>
<protein>
    <submittedName>
        <fullName evidence="4">FecR domain-containing protein</fullName>
    </submittedName>
</protein>
<keyword evidence="1" id="KW-0812">Transmembrane</keyword>